<gene>
    <name evidence="4" type="ORF">HK105_207094</name>
</gene>
<dbReference type="Proteomes" id="UP001527925">
    <property type="component" value="Unassembled WGS sequence"/>
</dbReference>
<sequence length="171" mass="19180">MSGREKLATGKQLKDQGNEHFKAGRIKEALGMYNQALLYLNGLDNSSMAGVVSSGLIEPLTADDKAEIDATILACWLNMAACYIRQERYTKAVDFCDKVLKKDENNVKAHFRKGQALLKSNNLDPAEQSLLKAAKLAPTDLGVRETLEQVRTRIRELEQKSRDELRARLKM</sequence>
<dbReference type="PANTHER" id="PTHR11242:SF0">
    <property type="entry name" value="TPR_REGION DOMAIN-CONTAINING PROTEIN"/>
    <property type="match status" value="1"/>
</dbReference>
<feature type="repeat" description="TPR" evidence="3">
    <location>
        <begin position="73"/>
        <end position="106"/>
    </location>
</feature>
<evidence type="ECO:0000256" key="2">
    <source>
        <dbReference type="ARBA" id="ARBA00022803"/>
    </source>
</evidence>
<proteinExistence type="predicted"/>
<comment type="caution">
    <text evidence="4">The sequence shown here is derived from an EMBL/GenBank/DDBJ whole genome shotgun (WGS) entry which is preliminary data.</text>
</comment>
<dbReference type="EMBL" id="JADGIZ020000047">
    <property type="protein sequence ID" value="KAL2913349.1"/>
    <property type="molecule type" value="Genomic_DNA"/>
</dbReference>
<keyword evidence="2 3" id="KW-0802">TPR repeat</keyword>
<evidence type="ECO:0000313" key="4">
    <source>
        <dbReference type="EMBL" id="KAL2913349.1"/>
    </source>
</evidence>
<evidence type="ECO:0008006" key="6">
    <source>
        <dbReference type="Google" id="ProtNLM"/>
    </source>
</evidence>
<dbReference type="Pfam" id="PF14559">
    <property type="entry name" value="TPR_19"/>
    <property type="match status" value="1"/>
</dbReference>
<dbReference type="PANTHER" id="PTHR11242">
    <property type="entry name" value="ARYL HYDROCARBON RECEPTOR INTERACTING PROTEIN RELATED"/>
    <property type="match status" value="1"/>
</dbReference>
<accession>A0ABR4N1G1</accession>
<feature type="repeat" description="TPR" evidence="3">
    <location>
        <begin position="107"/>
        <end position="140"/>
    </location>
</feature>
<evidence type="ECO:0000313" key="5">
    <source>
        <dbReference type="Proteomes" id="UP001527925"/>
    </source>
</evidence>
<dbReference type="SMART" id="SM00028">
    <property type="entry name" value="TPR"/>
    <property type="match status" value="3"/>
</dbReference>
<dbReference type="PROSITE" id="PS50005">
    <property type="entry name" value="TPR"/>
    <property type="match status" value="2"/>
</dbReference>
<dbReference type="Gene3D" id="1.25.40.10">
    <property type="entry name" value="Tetratricopeptide repeat domain"/>
    <property type="match status" value="1"/>
</dbReference>
<dbReference type="SUPFAM" id="SSF48452">
    <property type="entry name" value="TPR-like"/>
    <property type="match status" value="1"/>
</dbReference>
<reference evidence="4 5" key="1">
    <citation type="submission" date="2023-09" db="EMBL/GenBank/DDBJ databases">
        <title>Pangenome analysis of Batrachochytrium dendrobatidis and related Chytrids.</title>
        <authorList>
            <person name="Yacoub M.N."/>
            <person name="Stajich J.E."/>
            <person name="James T.Y."/>
        </authorList>
    </citation>
    <scope>NUCLEOTIDE SEQUENCE [LARGE SCALE GENOMIC DNA]</scope>
    <source>
        <strain evidence="4 5">JEL0888</strain>
    </source>
</reference>
<dbReference type="InterPro" id="IPR011990">
    <property type="entry name" value="TPR-like_helical_dom_sf"/>
</dbReference>
<name>A0ABR4N1G1_9FUNG</name>
<keyword evidence="1" id="KW-0677">Repeat</keyword>
<organism evidence="4 5">
    <name type="scientific">Polyrhizophydium stewartii</name>
    <dbReference type="NCBI Taxonomy" id="2732419"/>
    <lineage>
        <taxon>Eukaryota</taxon>
        <taxon>Fungi</taxon>
        <taxon>Fungi incertae sedis</taxon>
        <taxon>Chytridiomycota</taxon>
        <taxon>Chytridiomycota incertae sedis</taxon>
        <taxon>Chytridiomycetes</taxon>
        <taxon>Rhizophydiales</taxon>
        <taxon>Rhizophydiales incertae sedis</taxon>
        <taxon>Polyrhizophydium</taxon>
    </lineage>
</organism>
<evidence type="ECO:0000256" key="1">
    <source>
        <dbReference type="ARBA" id="ARBA00022737"/>
    </source>
</evidence>
<dbReference type="InterPro" id="IPR019734">
    <property type="entry name" value="TPR_rpt"/>
</dbReference>
<protein>
    <recommendedName>
        <fullName evidence="6">Tetratricopeptide repeat protein</fullName>
    </recommendedName>
</protein>
<evidence type="ECO:0000256" key="3">
    <source>
        <dbReference type="PROSITE-ProRule" id="PRU00339"/>
    </source>
</evidence>
<keyword evidence="5" id="KW-1185">Reference proteome</keyword>
<dbReference type="InterPro" id="IPR039663">
    <property type="entry name" value="AIP/AIPL1/TTC9"/>
</dbReference>